<sequence length="118" mass="13410">MKSFRKIIWIIVAIQFVFTTICFAFFAPETVITHFGFKGIDSVGPRYMLFLEPICTVISGLLIIWVAKVRRRENGIKENMNVIMPAEGMLLTGHLLIAVIMSVLILDQIGLTHILQLY</sequence>
<keyword evidence="1" id="KW-1133">Transmembrane helix</keyword>
<feature type="transmembrane region" description="Helical" evidence="1">
    <location>
        <begin position="47"/>
        <end position="67"/>
    </location>
</feature>
<reference evidence="2" key="1">
    <citation type="submission" date="2020-04" db="EMBL/GenBank/DDBJ databases">
        <title>Deep metagenomics examines the oral microbiome during advanced dental caries in children, revealing novel taxa and co-occurrences with host molecules.</title>
        <authorList>
            <person name="Baker J.L."/>
            <person name="Morton J.T."/>
            <person name="Dinis M."/>
            <person name="Alvarez R."/>
            <person name="Tran N.C."/>
            <person name="Knight R."/>
            <person name="Edlund A."/>
        </authorList>
    </citation>
    <scope>NUCLEOTIDE SEQUENCE</scope>
    <source>
        <strain evidence="2">JCVI_23_bin.16</strain>
    </source>
</reference>
<keyword evidence="1" id="KW-0812">Transmembrane</keyword>
<feature type="transmembrane region" description="Helical" evidence="1">
    <location>
        <begin position="88"/>
        <end position="106"/>
    </location>
</feature>
<protein>
    <recommendedName>
        <fullName evidence="4">DUF1648 domain-containing protein</fullName>
    </recommendedName>
</protein>
<dbReference type="AlphaFoldDB" id="A0A929MP77"/>
<proteinExistence type="predicted"/>
<accession>A0A929MP77</accession>
<dbReference type="Proteomes" id="UP000757900">
    <property type="component" value="Unassembled WGS sequence"/>
</dbReference>
<evidence type="ECO:0008006" key="4">
    <source>
        <dbReference type="Google" id="ProtNLM"/>
    </source>
</evidence>
<evidence type="ECO:0000313" key="3">
    <source>
        <dbReference type="Proteomes" id="UP000757900"/>
    </source>
</evidence>
<dbReference type="EMBL" id="JABZFV010000017">
    <property type="protein sequence ID" value="MBF0934373.1"/>
    <property type="molecule type" value="Genomic_DNA"/>
</dbReference>
<name>A0A929MP77_ABIDE</name>
<keyword evidence="1" id="KW-0472">Membrane</keyword>
<evidence type="ECO:0000256" key="1">
    <source>
        <dbReference type="SAM" id="Phobius"/>
    </source>
</evidence>
<organism evidence="2 3">
    <name type="scientific">Abiotrophia defectiva</name>
    <name type="common">Streptococcus defectivus</name>
    <dbReference type="NCBI Taxonomy" id="46125"/>
    <lineage>
        <taxon>Bacteria</taxon>
        <taxon>Bacillati</taxon>
        <taxon>Bacillota</taxon>
        <taxon>Bacilli</taxon>
        <taxon>Lactobacillales</taxon>
        <taxon>Aerococcaceae</taxon>
        <taxon>Abiotrophia</taxon>
    </lineage>
</organism>
<gene>
    <name evidence="2" type="ORF">HXK00_01860</name>
</gene>
<feature type="transmembrane region" description="Helical" evidence="1">
    <location>
        <begin position="7"/>
        <end position="27"/>
    </location>
</feature>
<evidence type="ECO:0000313" key="2">
    <source>
        <dbReference type="EMBL" id="MBF0934373.1"/>
    </source>
</evidence>
<comment type="caution">
    <text evidence="2">The sequence shown here is derived from an EMBL/GenBank/DDBJ whole genome shotgun (WGS) entry which is preliminary data.</text>
</comment>